<dbReference type="AlphaFoldDB" id="A0A8H3I4K7"/>
<dbReference type="GO" id="GO:0016887">
    <property type="term" value="F:ATP hydrolysis activity"/>
    <property type="evidence" value="ECO:0007669"/>
    <property type="project" value="InterPro"/>
</dbReference>
<accession>A0A8H3I4K7</accession>
<dbReference type="EMBL" id="CAJPDT010000001">
    <property type="protein sequence ID" value="CAF9904403.1"/>
    <property type="molecule type" value="Genomic_DNA"/>
</dbReference>
<feature type="region of interest" description="Disordered" evidence="1">
    <location>
        <begin position="349"/>
        <end position="384"/>
    </location>
</feature>
<dbReference type="PANTHER" id="PTHR46411">
    <property type="entry name" value="FAMILY ATPASE, PUTATIVE-RELATED"/>
    <property type="match status" value="1"/>
</dbReference>
<protein>
    <recommendedName>
        <fullName evidence="2">AAA+ ATPase domain-containing protein</fullName>
    </recommendedName>
</protein>
<dbReference type="InterPro" id="IPR027417">
    <property type="entry name" value="P-loop_NTPase"/>
</dbReference>
<dbReference type="CDD" id="cd19481">
    <property type="entry name" value="RecA-like_protease"/>
    <property type="match status" value="1"/>
</dbReference>
<gene>
    <name evidence="3" type="ORF">IMSHALPRED_000032</name>
</gene>
<evidence type="ECO:0000259" key="2">
    <source>
        <dbReference type="SMART" id="SM00382"/>
    </source>
</evidence>
<evidence type="ECO:0000256" key="1">
    <source>
        <dbReference type="SAM" id="MobiDB-lite"/>
    </source>
</evidence>
<dbReference type="Pfam" id="PF00004">
    <property type="entry name" value="AAA"/>
    <property type="match status" value="1"/>
</dbReference>
<sequence length="676" mass="76025">MTVLETSSAVAVKDAVTSLVDMTSDAHSDVKPGMITDVKNLYQSKPDNRGKTTWVDKYPDDLEEAAENAESARYALLIRNSKCYDGRKKLQIDSIVVQSPLLKQALGSVLKDYPGITTTLDRLTFKAPFQPFIHRWKNLLEALECEQDQETKDHLALFHRVLEAELRDDLKARDDFILNGVITYSTIWMIFEPGTTAFTVKERQNCAAQFNSGNYQQTQCGNRYVLNCQIVDWDGENFGLGGAQFYVWEFEGTTKITKLSAYPLEYHPNLVKVKEELIQRGKAFEELSGYHYKNYQGIAIGEGPWGPIKYNVDSRIIIDTYAWNRFNPNKQVNLAALTRAIKKGRAVDSEGYSEDEYGDEDDYQSYDEDEDYESDEDVATGEKSNVTSLTKDQLLLCSASLKGYSLKNKKWLTFSIGSVLDIEYSESAFESLVLPEDHKELILALVESQVAHRDSFDDVIQGKGKGMIMLLSGPPGVGKTLTAESVAETMRTPLYMMSAGDLGLDSSQVESSLSNVLEMASKWNAVLLLDEADVFLEQRSSHDLERNKLVSIFLRILEYYEGILFLTTNRVDNIDAAFQSRIHISMQYGELSTSSRRHVWVNFLNASSKGKKHNFSDKDLDKLAGFKMNGREIKNVLKTAQLLASKKGNGLGYEHVESVLAIEQRHVGDQAQLNGA</sequence>
<dbReference type="PANTHER" id="PTHR46411:SF3">
    <property type="entry name" value="AAA+ ATPASE DOMAIN-CONTAINING PROTEIN"/>
    <property type="match status" value="1"/>
</dbReference>
<evidence type="ECO:0000313" key="3">
    <source>
        <dbReference type="EMBL" id="CAF9904403.1"/>
    </source>
</evidence>
<dbReference type="InterPro" id="IPR003959">
    <property type="entry name" value="ATPase_AAA_core"/>
</dbReference>
<name>A0A8H3I4K7_9LECA</name>
<feature type="compositionally biased region" description="Acidic residues" evidence="1">
    <location>
        <begin position="351"/>
        <end position="379"/>
    </location>
</feature>
<organism evidence="3 4">
    <name type="scientific">Imshaugia aleurites</name>
    <dbReference type="NCBI Taxonomy" id="172621"/>
    <lineage>
        <taxon>Eukaryota</taxon>
        <taxon>Fungi</taxon>
        <taxon>Dikarya</taxon>
        <taxon>Ascomycota</taxon>
        <taxon>Pezizomycotina</taxon>
        <taxon>Lecanoromycetes</taxon>
        <taxon>OSLEUM clade</taxon>
        <taxon>Lecanoromycetidae</taxon>
        <taxon>Lecanorales</taxon>
        <taxon>Lecanorineae</taxon>
        <taxon>Parmeliaceae</taxon>
        <taxon>Imshaugia</taxon>
    </lineage>
</organism>
<keyword evidence="4" id="KW-1185">Reference proteome</keyword>
<dbReference type="InterPro" id="IPR003593">
    <property type="entry name" value="AAA+_ATPase"/>
</dbReference>
<reference evidence="3" key="1">
    <citation type="submission" date="2021-03" db="EMBL/GenBank/DDBJ databases">
        <authorList>
            <person name="Tagirdzhanova G."/>
        </authorList>
    </citation>
    <scope>NUCLEOTIDE SEQUENCE</scope>
</reference>
<dbReference type="Gene3D" id="3.40.50.300">
    <property type="entry name" value="P-loop containing nucleotide triphosphate hydrolases"/>
    <property type="match status" value="1"/>
</dbReference>
<dbReference type="Proteomes" id="UP000664534">
    <property type="component" value="Unassembled WGS sequence"/>
</dbReference>
<proteinExistence type="predicted"/>
<dbReference type="Pfam" id="PF22942">
    <property type="entry name" value="DUF7025"/>
    <property type="match status" value="1"/>
</dbReference>
<dbReference type="SMART" id="SM00382">
    <property type="entry name" value="AAA"/>
    <property type="match status" value="1"/>
</dbReference>
<dbReference type="GO" id="GO:0005524">
    <property type="term" value="F:ATP binding"/>
    <property type="evidence" value="ECO:0007669"/>
    <property type="project" value="InterPro"/>
</dbReference>
<comment type="caution">
    <text evidence="3">The sequence shown here is derived from an EMBL/GenBank/DDBJ whole genome shotgun (WGS) entry which is preliminary data.</text>
</comment>
<dbReference type="SUPFAM" id="SSF52540">
    <property type="entry name" value="P-loop containing nucleoside triphosphate hydrolases"/>
    <property type="match status" value="1"/>
</dbReference>
<dbReference type="OrthoDB" id="10042665at2759"/>
<dbReference type="InterPro" id="IPR054289">
    <property type="entry name" value="DUF7025"/>
</dbReference>
<evidence type="ECO:0000313" key="4">
    <source>
        <dbReference type="Proteomes" id="UP000664534"/>
    </source>
</evidence>
<feature type="domain" description="AAA+ ATPase" evidence="2">
    <location>
        <begin position="465"/>
        <end position="590"/>
    </location>
</feature>